<evidence type="ECO:0000313" key="3">
    <source>
        <dbReference type="Proteomes" id="UP000637632"/>
    </source>
</evidence>
<sequence length="238" mass="25603">MAFSNLRHYVFFLLFSAGLPFALAGGTNAVPASKPAATPAIAAPATLVRPLWSELNVMQKQALAPLAGEWDKFPEGRKKKWLEIVTRYAKMKPEEQVRVQERMREWIKLTPEQRMAARENFAKSSLVKPEQKSAQWQQYQQLSAEEKQRLAQEHAKKKSVTNLSPDLVKNPQILAPIKLGPKPPAKPALAAPIAPITPVPASAAALVAAPAPASGSLPAVSEPAIAPAAGSASQAVSK</sequence>
<protein>
    <submittedName>
        <fullName evidence="2">DUF3106 domain-containing protein</fullName>
    </submittedName>
</protein>
<evidence type="ECO:0000256" key="1">
    <source>
        <dbReference type="SAM" id="SignalP"/>
    </source>
</evidence>
<feature type="chain" id="PRO_5046149849" evidence="1">
    <location>
        <begin position="25"/>
        <end position="238"/>
    </location>
</feature>
<dbReference type="Proteomes" id="UP000637632">
    <property type="component" value="Unassembled WGS sequence"/>
</dbReference>
<keyword evidence="1" id="KW-0732">Signal</keyword>
<dbReference type="EMBL" id="JACOFT010000004">
    <property type="protein sequence ID" value="MBC3812226.1"/>
    <property type="molecule type" value="Genomic_DNA"/>
</dbReference>
<gene>
    <name evidence="2" type="ORF">H8K26_12310</name>
</gene>
<name>A0ABR6XH38_9BURK</name>
<feature type="signal peptide" evidence="1">
    <location>
        <begin position="1"/>
        <end position="24"/>
    </location>
</feature>
<dbReference type="Pfam" id="PF11304">
    <property type="entry name" value="DUF3106"/>
    <property type="match status" value="1"/>
</dbReference>
<accession>A0ABR6XH38</accession>
<comment type="caution">
    <text evidence="2">The sequence shown here is derived from an EMBL/GenBank/DDBJ whole genome shotgun (WGS) entry which is preliminary data.</text>
</comment>
<proteinExistence type="predicted"/>
<organism evidence="2 3">
    <name type="scientific">Undibacterium aquatile</name>
    <dbReference type="NCBI Taxonomy" id="1537398"/>
    <lineage>
        <taxon>Bacteria</taxon>
        <taxon>Pseudomonadati</taxon>
        <taxon>Pseudomonadota</taxon>
        <taxon>Betaproteobacteria</taxon>
        <taxon>Burkholderiales</taxon>
        <taxon>Oxalobacteraceae</taxon>
        <taxon>Undibacterium</taxon>
    </lineage>
</organism>
<reference evidence="2 3" key="1">
    <citation type="submission" date="2020-08" db="EMBL/GenBank/DDBJ databases">
        <title>Novel species isolated from subtropical streams in China.</title>
        <authorList>
            <person name="Lu H."/>
        </authorList>
    </citation>
    <scope>NUCLEOTIDE SEQUENCE [LARGE SCALE GENOMIC DNA]</scope>
    <source>
        <strain evidence="2 3">CCTCC AB 2015119</strain>
    </source>
</reference>
<dbReference type="InterPro" id="IPR021455">
    <property type="entry name" value="DUF3106"/>
</dbReference>
<evidence type="ECO:0000313" key="2">
    <source>
        <dbReference type="EMBL" id="MBC3812226.1"/>
    </source>
</evidence>
<keyword evidence="3" id="KW-1185">Reference proteome</keyword>
<dbReference type="RefSeq" id="WP_190479887.1">
    <property type="nucleotide sequence ID" value="NZ_JACOFT010000004.1"/>
</dbReference>